<evidence type="ECO:0000259" key="3">
    <source>
        <dbReference type="Pfam" id="PF02431"/>
    </source>
</evidence>
<dbReference type="Gramene" id="C.cajan_40326.t">
    <property type="protein sequence ID" value="C.cajan_40326.t"/>
    <property type="gene ID" value="C.cajan_40326"/>
</dbReference>
<dbReference type="Gene3D" id="1.10.890.20">
    <property type="match status" value="1"/>
</dbReference>
<dbReference type="SUPFAM" id="SSF54626">
    <property type="entry name" value="Chalcone isomerase"/>
    <property type="match status" value="1"/>
</dbReference>
<dbReference type="GO" id="GO:0016872">
    <property type="term" value="F:intramolecular lyase activity"/>
    <property type="evidence" value="ECO:0007669"/>
    <property type="project" value="InterPro"/>
</dbReference>
<gene>
    <name evidence="4" type="ORF">KK1_041518</name>
</gene>
<name>A0A151R449_CAJCA</name>
<dbReference type="GO" id="GO:0009813">
    <property type="term" value="P:flavonoid biosynthetic process"/>
    <property type="evidence" value="ECO:0007669"/>
    <property type="project" value="UniProtKB-UniPathway"/>
</dbReference>
<dbReference type="InterPro" id="IPR016087">
    <property type="entry name" value="Chalcone_isomerase"/>
</dbReference>
<comment type="similarity">
    <text evidence="1 2">Belongs to the chalcone isomerase family.</text>
</comment>
<sequence length="278" mass="29893">MLGAVAASTTLCFSQSTKIVLLKRISNSTLPLSHGHSFSLPSPTHLHFSSHKITRRQPHFLPQAASSSAASAEYVEEPATNVKFQTCLSVPGCSNSLTLFGTGYREKVFAIIGVKVYAAGLYLDQSITSELNTWKGQSKEAIQGNSSLFKTIFQSSFEKSLQIILVRDVDGKTFWDALSEAISPRIPEPTTADETALSTFRSVFQDRPLKKGTLIILTWLNPARLLVSVSSQGLPSTVDATIESANVASALFNVFLGDSPVSPSLKGSVAEGLSKVLK</sequence>
<dbReference type="PANTHER" id="PTHR47698:SF2">
    <property type="entry name" value="FATTY-ACID-BINDING PROTEIN 3, CHLOROPLASTIC"/>
    <property type="match status" value="1"/>
</dbReference>
<dbReference type="EMBL" id="KQ484121">
    <property type="protein sequence ID" value="KYP37289.1"/>
    <property type="molecule type" value="Genomic_DNA"/>
</dbReference>
<proteinExistence type="inferred from homology"/>
<dbReference type="Gene3D" id="3.50.70.10">
    <property type="match status" value="1"/>
</dbReference>
<dbReference type="Pfam" id="PF02431">
    <property type="entry name" value="Chalcone"/>
    <property type="match status" value="1"/>
</dbReference>
<dbReference type="Proteomes" id="UP000075243">
    <property type="component" value="Unassembled WGS sequence"/>
</dbReference>
<evidence type="ECO:0000256" key="2">
    <source>
        <dbReference type="RuleBase" id="RU361158"/>
    </source>
</evidence>
<dbReference type="OrthoDB" id="18193at2759"/>
<evidence type="ECO:0000313" key="5">
    <source>
        <dbReference type="Proteomes" id="UP000075243"/>
    </source>
</evidence>
<keyword evidence="5" id="KW-1185">Reference proteome</keyword>
<evidence type="ECO:0000256" key="1">
    <source>
        <dbReference type="ARBA" id="ARBA00007166"/>
    </source>
</evidence>
<feature type="domain" description="Chalcone isomerase" evidence="3">
    <location>
        <begin position="81"/>
        <end position="275"/>
    </location>
</feature>
<dbReference type="InterPro" id="IPR016088">
    <property type="entry name" value="Chalcone_isomerase_3-sand"/>
</dbReference>
<accession>A0A151R449</accession>
<dbReference type="GO" id="GO:0009570">
    <property type="term" value="C:chloroplast stroma"/>
    <property type="evidence" value="ECO:0007669"/>
    <property type="project" value="TreeGrafter"/>
</dbReference>
<organism evidence="4 5">
    <name type="scientific">Cajanus cajan</name>
    <name type="common">Pigeon pea</name>
    <name type="synonym">Cajanus indicus</name>
    <dbReference type="NCBI Taxonomy" id="3821"/>
    <lineage>
        <taxon>Eukaryota</taxon>
        <taxon>Viridiplantae</taxon>
        <taxon>Streptophyta</taxon>
        <taxon>Embryophyta</taxon>
        <taxon>Tracheophyta</taxon>
        <taxon>Spermatophyta</taxon>
        <taxon>Magnoliopsida</taxon>
        <taxon>eudicotyledons</taxon>
        <taxon>Gunneridae</taxon>
        <taxon>Pentapetalae</taxon>
        <taxon>rosids</taxon>
        <taxon>fabids</taxon>
        <taxon>Fabales</taxon>
        <taxon>Fabaceae</taxon>
        <taxon>Papilionoideae</taxon>
        <taxon>50 kb inversion clade</taxon>
        <taxon>NPAAA clade</taxon>
        <taxon>indigoferoid/millettioid clade</taxon>
        <taxon>Phaseoleae</taxon>
        <taxon>Cajanus</taxon>
    </lineage>
</organism>
<dbReference type="InterPro" id="IPR036298">
    <property type="entry name" value="Chalcone_isomerase_sf"/>
</dbReference>
<dbReference type="AlphaFoldDB" id="A0A151R449"/>
<dbReference type="GO" id="GO:0005504">
    <property type="term" value="F:fatty acid binding"/>
    <property type="evidence" value="ECO:0007669"/>
    <property type="project" value="TreeGrafter"/>
</dbReference>
<dbReference type="UniPathway" id="UPA00154"/>
<evidence type="ECO:0000313" key="4">
    <source>
        <dbReference type="EMBL" id="KYP37289.1"/>
    </source>
</evidence>
<protein>
    <recommendedName>
        <fullName evidence="2">Chalcone-flavonone isomerase family protein</fullName>
    </recommendedName>
</protein>
<keyword evidence="4" id="KW-0413">Isomerase</keyword>
<dbReference type="OMA" id="FIFLTWP"/>
<dbReference type="InterPro" id="IPR016089">
    <property type="entry name" value="Chalcone_isomerase_bundle_sf"/>
</dbReference>
<reference evidence="4" key="1">
    <citation type="journal article" date="2012" name="Nat. Biotechnol.">
        <title>Draft genome sequence of pigeonpea (Cajanus cajan), an orphan legume crop of resource-poor farmers.</title>
        <authorList>
            <person name="Varshney R.K."/>
            <person name="Chen W."/>
            <person name="Li Y."/>
            <person name="Bharti A.K."/>
            <person name="Saxena R.K."/>
            <person name="Schlueter J.A."/>
            <person name="Donoghue M.T."/>
            <person name="Azam S."/>
            <person name="Fan G."/>
            <person name="Whaley A.M."/>
            <person name="Farmer A.D."/>
            <person name="Sheridan J."/>
            <person name="Iwata A."/>
            <person name="Tuteja R."/>
            <person name="Penmetsa R.V."/>
            <person name="Wu W."/>
            <person name="Upadhyaya H.D."/>
            <person name="Yang S.P."/>
            <person name="Shah T."/>
            <person name="Saxena K.B."/>
            <person name="Michael T."/>
            <person name="McCombie W.R."/>
            <person name="Yang B."/>
            <person name="Zhang G."/>
            <person name="Yang H."/>
            <person name="Wang J."/>
            <person name="Spillane C."/>
            <person name="Cook D.R."/>
            <person name="May G.D."/>
            <person name="Xu X."/>
            <person name="Jackson S.A."/>
        </authorList>
    </citation>
    <scope>NUCLEOTIDE SEQUENCE [LARGE SCALE GENOMIC DNA]</scope>
</reference>
<dbReference type="PANTHER" id="PTHR47698">
    <property type="entry name" value="FATTY-ACID-BINDING PROTEIN 3, CHLOROPLASTIC"/>
    <property type="match status" value="1"/>
</dbReference>
<dbReference type="GO" id="GO:0006631">
    <property type="term" value="P:fatty acid metabolic process"/>
    <property type="evidence" value="ECO:0007669"/>
    <property type="project" value="TreeGrafter"/>
</dbReference>